<comment type="similarity">
    <text evidence="6">Belongs to the insect chemoreceptor superfamily. Gustatory receptor (GR) family.</text>
</comment>
<comment type="caution">
    <text evidence="6">Lacks conserved residue(s) required for the propagation of feature annotation.</text>
</comment>
<keyword evidence="8" id="KW-1185">Reference proteome</keyword>
<comment type="subcellular location">
    <subcellularLocation>
        <location evidence="1 6">Cell membrane</location>
        <topology evidence="1 6">Multi-pass membrane protein</topology>
    </subcellularLocation>
</comment>
<keyword evidence="5 6" id="KW-0472">Membrane</keyword>
<protein>
    <recommendedName>
        <fullName evidence="6">Gustatory receptor</fullName>
    </recommendedName>
</protein>
<dbReference type="EMBL" id="JADBJN010000001">
    <property type="protein sequence ID" value="KAG5684162.1"/>
    <property type="molecule type" value="Genomic_DNA"/>
</dbReference>
<keyword evidence="3 6" id="KW-0812">Transmembrane</keyword>
<evidence type="ECO:0000256" key="3">
    <source>
        <dbReference type="ARBA" id="ARBA00022692"/>
    </source>
</evidence>
<evidence type="ECO:0000256" key="4">
    <source>
        <dbReference type="ARBA" id="ARBA00022989"/>
    </source>
</evidence>
<name>A0A9J6CPD1_POLVA</name>
<evidence type="ECO:0000256" key="1">
    <source>
        <dbReference type="ARBA" id="ARBA00004651"/>
    </source>
</evidence>
<feature type="transmembrane region" description="Helical" evidence="6">
    <location>
        <begin position="83"/>
        <end position="107"/>
    </location>
</feature>
<comment type="function">
    <text evidence="6">Gustatory receptor which mediates acceptance or avoidance behavior, depending on its substrates.</text>
</comment>
<evidence type="ECO:0000256" key="5">
    <source>
        <dbReference type="ARBA" id="ARBA00023136"/>
    </source>
</evidence>
<sequence length="384" mass="45322">MVHIIDNEKTKYLQEEIIYAVYFFYENFFTLQFMTSAFMLRERFKELKLFMLKSTKYNQFFNLNIFGEIYHDLCDALELFNSIFVYHLIFVIFRTLIFNTFCIFGTIRHVVSYKHFVQMLGAPTHISLNFLMICAMSHMGSSTTETAEDVVGCISKIINKLPQNEISRFIYYNLLEQFMTRKLKIQSFFLTVNWNIVLAMVSTITTYLIITSTTKFLNNKNINYNTFAEIFHDLCDAIQLINSIYVYHLIPVILETLIYDIFGIFGTIRHTNSYENILHILISSAFLFVHFTLKCSIAHIGSSTTCEAKEIFAVIGRTINKFPPNDMTRFIFYNFLNQFRIRKFKFQSFFLTVNWNIVLATTSTIVTYLVITYQFEPFETKNNQ</sequence>
<reference evidence="7" key="1">
    <citation type="submission" date="2021-03" db="EMBL/GenBank/DDBJ databases">
        <title>Chromosome level genome of the anhydrobiotic midge Polypedilum vanderplanki.</title>
        <authorList>
            <person name="Yoshida Y."/>
            <person name="Kikawada T."/>
            <person name="Gusev O."/>
        </authorList>
    </citation>
    <scope>NUCLEOTIDE SEQUENCE</scope>
    <source>
        <strain evidence="7">NIAS01</strain>
        <tissue evidence="7">Whole body or cell culture</tissue>
    </source>
</reference>
<evidence type="ECO:0000256" key="2">
    <source>
        <dbReference type="ARBA" id="ARBA00022475"/>
    </source>
</evidence>
<dbReference type="GO" id="GO:0007165">
    <property type="term" value="P:signal transduction"/>
    <property type="evidence" value="ECO:0007669"/>
    <property type="project" value="UniProtKB-KW"/>
</dbReference>
<dbReference type="InterPro" id="IPR013604">
    <property type="entry name" value="7TM_chemorcpt"/>
</dbReference>
<keyword evidence="6" id="KW-0675">Receptor</keyword>
<comment type="caution">
    <text evidence="7">The sequence shown here is derived from an EMBL/GenBank/DDBJ whole genome shotgun (WGS) entry which is preliminary data.</text>
</comment>
<keyword evidence="6" id="KW-0807">Transducer</keyword>
<dbReference type="GO" id="GO:0050909">
    <property type="term" value="P:sensory perception of taste"/>
    <property type="evidence" value="ECO:0007669"/>
    <property type="project" value="InterPro"/>
</dbReference>
<feature type="transmembrane region" description="Helical" evidence="6">
    <location>
        <begin position="17"/>
        <end position="40"/>
    </location>
</feature>
<organism evidence="7 8">
    <name type="scientific">Polypedilum vanderplanki</name>
    <name type="common">Sleeping chironomid midge</name>
    <dbReference type="NCBI Taxonomy" id="319348"/>
    <lineage>
        <taxon>Eukaryota</taxon>
        <taxon>Metazoa</taxon>
        <taxon>Ecdysozoa</taxon>
        <taxon>Arthropoda</taxon>
        <taxon>Hexapoda</taxon>
        <taxon>Insecta</taxon>
        <taxon>Pterygota</taxon>
        <taxon>Neoptera</taxon>
        <taxon>Endopterygota</taxon>
        <taxon>Diptera</taxon>
        <taxon>Nematocera</taxon>
        <taxon>Chironomoidea</taxon>
        <taxon>Chironomidae</taxon>
        <taxon>Chironominae</taxon>
        <taxon>Polypedilum</taxon>
        <taxon>Polypedilum</taxon>
    </lineage>
</organism>
<evidence type="ECO:0000313" key="7">
    <source>
        <dbReference type="EMBL" id="KAG5684162.1"/>
    </source>
</evidence>
<dbReference type="GO" id="GO:0005886">
    <property type="term" value="C:plasma membrane"/>
    <property type="evidence" value="ECO:0007669"/>
    <property type="project" value="UniProtKB-SubCell"/>
</dbReference>
<proteinExistence type="inferred from homology"/>
<accession>A0A9J6CPD1</accession>
<feature type="transmembrane region" description="Helical" evidence="6">
    <location>
        <begin position="349"/>
        <end position="371"/>
    </location>
</feature>
<gene>
    <name evidence="7" type="ORF">PVAND_013403</name>
</gene>
<dbReference type="Pfam" id="PF08395">
    <property type="entry name" value="7tm_7"/>
    <property type="match status" value="2"/>
</dbReference>
<keyword evidence="2 6" id="KW-1003">Cell membrane</keyword>
<feature type="transmembrane region" description="Helical" evidence="6">
    <location>
        <begin position="188"/>
        <end position="210"/>
    </location>
</feature>
<evidence type="ECO:0000256" key="6">
    <source>
        <dbReference type="RuleBase" id="RU363108"/>
    </source>
</evidence>
<dbReference type="Proteomes" id="UP001107558">
    <property type="component" value="Chromosome 1"/>
</dbReference>
<evidence type="ECO:0000313" key="8">
    <source>
        <dbReference type="Proteomes" id="UP001107558"/>
    </source>
</evidence>
<feature type="transmembrane region" description="Helical" evidence="6">
    <location>
        <begin position="244"/>
        <end position="265"/>
    </location>
</feature>
<keyword evidence="4 6" id="KW-1133">Transmembrane helix</keyword>
<dbReference type="AlphaFoldDB" id="A0A9J6CPD1"/>